<dbReference type="GeneID" id="7204916"/>
<evidence type="ECO:0000259" key="15">
    <source>
        <dbReference type="Pfam" id="PF03104"/>
    </source>
</evidence>
<organism evidence="17 18">
    <name type="scientific">Phaeodactylum tricornutum (strain CCAP 1055/1)</name>
    <dbReference type="NCBI Taxonomy" id="556484"/>
    <lineage>
        <taxon>Eukaryota</taxon>
        <taxon>Sar</taxon>
        <taxon>Stramenopiles</taxon>
        <taxon>Ochrophyta</taxon>
        <taxon>Bacillariophyta</taxon>
        <taxon>Bacillariophyceae</taxon>
        <taxon>Bacillariophycidae</taxon>
        <taxon>Naviculales</taxon>
        <taxon>Phaeodactylaceae</taxon>
        <taxon>Phaeodactylum</taxon>
    </lineage>
</organism>
<dbReference type="GO" id="GO:0006273">
    <property type="term" value="P:lagging strand elongation"/>
    <property type="evidence" value="ECO:0007669"/>
    <property type="project" value="TreeGrafter"/>
</dbReference>
<evidence type="ECO:0000256" key="13">
    <source>
        <dbReference type="SAM" id="MobiDB-lite"/>
    </source>
</evidence>
<comment type="catalytic activity">
    <reaction evidence="12">
        <text>DNA(n) + a 2'-deoxyribonucleoside 5'-triphosphate = DNA(n+1) + diphosphate</text>
        <dbReference type="Rhea" id="RHEA:22508"/>
        <dbReference type="Rhea" id="RHEA-COMP:17339"/>
        <dbReference type="Rhea" id="RHEA-COMP:17340"/>
        <dbReference type="ChEBI" id="CHEBI:33019"/>
        <dbReference type="ChEBI" id="CHEBI:61560"/>
        <dbReference type="ChEBI" id="CHEBI:173112"/>
        <dbReference type="EC" id="2.7.7.7"/>
    </reaction>
</comment>
<evidence type="ECO:0000259" key="16">
    <source>
        <dbReference type="Pfam" id="PF08996"/>
    </source>
</evidence>
<dbReference type="InterPro" id="IPR045846">
    <property type="entry name" value="POLBc_alpha"/>
</dbReference>
<evidence type="ECO:0000256" key="4">
    <source>
        <dbReference type="ARBA" id="ARBA00022695"/>
    </source>
</evidence>
<dbReference type="Gene3D" id="1.10.3200.20">
    <property type="entry name" value="DNA Polymerase alpha, zinc finger"/>
    <property type="match status" value="1"/>
</dbReference>
<evidence type="ECO:0000256" key="12">
    <source>
        <dbReference type="RuleBase" id="RU000442"/>
    </source>
</evidence>
<dbReference type="SMART" id="SM00486">
    <property type="entry name" value="POLBc"/>
    <property type="match status" value="1"/>
</dbReference>
<dbReference type="HOGENOM" id="CLU_001718_0_1_1"/>
<feature type="domain" description="DNA-directed DNA polymerase family B exonuclease" evidence="15">
    <location>
        <begin position="151"/>
        <end position="395"/>
    </location>
</feature>
<keyword evidence="11" id="KW-0539">Nucleus</keyword>
<gene>
    <name evidence="17" type="primary">POLA</name>
    <name evidence="17" type="ORF">PHATRDRAFT_bd1073</name>
</gene>
<dbReference type="GO" id="GO:1902975">
    <property type="term" value="P:mitotic DNA replication initiation"/>
    <property type="evidence" value="ECO:0007669"/>
    <property type="project" value="InterPro"/>
</dbReference>
<feature type="non-terminal residue" evidence="17">
    <location>
        <position position="1147"/>
    </location>
</feature>
<dbReference type="Gene3D" id="3.90.1600.10">
    <property type="entry name" value="Palm domain of DNA polymerase"/>
    <property type="match status" value="1"/>
</dbReference>
<dbReference type="CDD" id="cd05532">
    <property type="entry name" value="POLBc_alpha"/>
    <property type="match status" value="1"/>
</dbReference>
<dbReference type="FunCoup" id="B7S420">
    <property type="interactions" value="180"/>
</dbReference>
<dbReference type="PaxDb" id="2850-Phatrdraft1073"/>
<dbReference type="EC" id="2.7.7.7" evidence="12"/>
<dbReference type="FunFam" id="1.10.287.690:FF:000003">
    <property type="entry name" value="DNA polymerase"/>
    <property type="match status" value="1"/>
</dbReference>
<keyword evidence="3 12" id="KW-0808">Transferase</keyword>
<dbReference type="OrthoDB" id="6755010at2759"/>
<dbReference type="PANTHER" id="PTHR45861">
    <property type="entry name" value="DNA POLYMERASE ALPHA CATALYTIC SUBUNIT"/>
    <property type="match status" value="1"/>
</dbReference>
<dbReference type="InterPro" id="IPR006134">
    <property type="entry name" value="DNA-dir_DNA_pol_B_multi_dom"/>
</dbReference>
<dbReference type="Proteomes" id="UP000000759">
    <property type="component" value="Unassembled WGS sequence"/>
</dbReference>
<dbReference type="PRINTS" id="PR00106">
    <property type="entry name" value="DNAPOLB"/>
</dbReference>
<dbReference type="InterPro" id="IPR036397">
    <property type="entry name" value="RNaseH_sf"/>
</dbReference>
<keyword evidence="7" id="KW-0863">Zinc-finger</keyword>
<reference evidence="18" key="2">
    <citation type="submission" date="2008-08" db="EMBL/GenBank/DDBJ databases">
        <authorList>
            <consortium name="Diatom Consortium"/>
            <person name="Grigoriev I."/>
            <person name="Grimwood J."/>
            <person name="Kuo A."/>
            <person name="Otillar R.P."/>
            <person name="Salamov A."/>
            <person name="Detter J.C."/>
            <person name="Lindquist E."/>
            <person name="Shapiro H."/>
            <person name="Lucas S."/>
            <person name="Glavina del Rio T."/>
            <person name="Pitluck S."/>
            <person name="Rokhsar D."/>
            <person name="Bowler C."/>
        </authorList>
    </citation>
    <scope>GENOME REANNOTATION</scope>
    <source>
        <strain evidence="18">CCAP 1055/1</strain>
    </source>
</reference>
<keyword evidence="6" id="KW-0479">Metal-binding</keyword>
<dbReference type="AlphaFoldDB" id="B7S420"/>
<dbReference type="NCBIfam" id="TIGR00592">
    <property type="entry name" value="pol2"/>
    <property type="match status" value="1"/>
</dbReference>
<sequence length="1147" mass="128687">DEPYLDLYWTDLCEQRNGDLWLFGKVRQPTTTTEASPSFVSACVVVQHNMRNLYVLPRQTASGSDDAKEDVEPDLQAVHGEVKSLLQTHVLPKTAGTSWASKPVQLTYAFDDPTVPRSATTYLQVLYDAKYPALPADVAHPAGSVSDNIARIFNAQASITETFLVQRRIQGPSWLRLRAPRATTAPVSWCALEVILDSPDHVAPLAQQHATPPPPLTAVALKLQTWVHPKTHVSEIVAVSVTCHDRIQLEGSSDAQHTKFQLSLIRPIPTDAGAVATFPRDLDAAIQQNMPNLRRQANERALLSCLLATLGAWDPDVVIGHNAWGYDLDVLLTRCAALKVPVWSRLGRRRRTGPPPKFGARKDYAIAQALAGRLVCDTYLSAKELLRETTYSLTNLAATQLKTKRQEIEPADIPQWFQSSKTIVQLALSTLFDAQLIQTLALKLQVLPLSHQLTCVAGNLWSHTLKSNRAERTEYLLLHEFHRLQTLPPEKHRALKDEGGSKAKYAGGLVLEPKKGLYDSYILLLDFNSLYPSIIQEYNLCFTTLDWAGLAGTEDNVLPDLPDTEADRGVLPRVIQSLVERRRTVKKLLKSETNAVRKEELDIRQKALKLTANSMYGCLGFSNSRFFAQPIAALITSMGREILQRTVDIAQQKVGLDVIYGDTDSIMINTRINDENDLPKVKELGERVKKEVNRLYRTLELEIDGIFRSMLLLKKKKYAAKTVEEGPNGEVKYGQELKGLDLVRRDWCIQSKDTGRYVTEQILSGQESDIVIENIHSHLEELATKMRAGNLPLEKYTITKGLSKHPNEYPDGKSQPHVQVAMVMLKNNRPVNTGDHIPYIITVSEEAEAEDKKPKSSSSAERARHPEEILRSNGALKPDVEWYLTQQILPPVARLCEPIEGMSQQVLAEKLGLDASRYNHAVRTSGDIDADELIDYTPASSLSDTERFKEVEKFYLHCYGCGVESQFPGVYHVVTNSQTGNQNTVSGLHCTNPDCLRPMFWGHATQFECFARISNNISIWTQDVMRRYYSSTIRCDEPGCSLETRQLSVVGGVCLRRGCNGKMCSVFSERSVYTHLKYMESLFNIDHASTQWNKKKKKQDDSYALVKNDETIFKELHKVAMRGLESNGFNWISPAFWNGMFSIAAKQ</sequence>
<dbReference type="GO" id="GO:0003688">
    <property type="term" value="F:DNA replication origin binding"/>
    <property type="evidence" value="ECO:0007669"/>
    <property type="project" value="TreeGrafter"/>
</dbReference>
<dbReference type="GO" id="GO:0003682">
    <property type="term" value="F:chromatin binding"/>
    <property type="evidence" value="ECO:0007669"/>
    <property type="project" value="TreeGrafter"/>
</dbReference>
<keyword evidence="8" id="KW-0862">Zinc</keyword>
<dbReference type="InterPro" id="IPR015088">
    <property type="entry name" value="Znf_DNA-dir_DNA_pol_B_alpha"/>
</dbReference>
<dbReference type="STRING" id="556484.B7S420"/>
<evidence type="ECO:0000313" key="18">
    <source>
        <dbReference type="Proteomes" id="UP000000759"/>
    </source>
</evidence>
<dbReference type="CDD" id="cd05776">
    <property type="entry name" value="DNA_polB_alpha_exo"/>
    <property type="match status" value="1"/>
</dbReference>
<keyword evidence="10 12" id="KW-0238">DNA-binding</keyword>
<protein>
    <recommendedName>
        <fullName evidence="12">DNA polymerase</fullName>
        <ecNumber evidence="12">2.7.7.7</ecNumber>
    </recommendedName>
</protein>
<dbReference type="SUPFAM" id="SSF56672">
    <property type="entry name" value="DNA/RNA polymerases"/>
    <property type="match status" value="1"/>
</dbReference>
<feature type="domain" description="DNA-directed DNA polymerase family B multifunctional" evidence="14">
    <location>
        <begin position="460"/>
        <end position="899"/>
    </location>
</feature>
<dbReference type="InterPro" id="IPR006133">
    <property type="entry name" value="DNA-dir_DNA_pol_B_exonuc"/>
</dbReference>
<dbReference type="EMBL" id="DS999283">
    <property type="protein sequence ID" value="EEC42713.1"/>
    <property type="molecule type" value="Genomic_DNA"/>
</dbReference>
<feature type="compositionally biased region" description="Basic and acidic residues" evidence="13">
    <location>
        <begin position="861"/>
        <end position="870"/>
    </location>
</feature>
<comment type="similarity">
    <text evidence="2 12">Belongs to the DNA polymerase type-B family.</text>
</comment>
<evidence type="ECO:0000256" key="11">
    <source>
        <dbReference type="ARBA" id="ARBA00023242"/>
    </source>
</evidence>
<evidence type="ECO:0000259" key="14">
    <source>
        <dbReference type="Pfam" id="PF00136"/>
    </source>
</evidence>
<dbReference type="InterPro" id="IPR012337">
    <property type="entry name" value="RNaseH-like_sf"/>
</dbReference>
<feature type="region of interest" description="Disordered" evidence="13">
    <location>
        <begin position="845"/>
        <end position="871"/>
    </location>
</feature>
<dbReference type="InterPro" id="IPR038256">
    <property type="entry name" value="Pol_alpha_znc_sf"/>
</dbReference>
<evidence type="ECO:0000256" key="9">
    <source>
        <dbReference type="ARBA" id="ARBA00022932"/>
    </source>
</evidence>
<evidence type="ECO:0000313" key="17">
    <source>
        <dbReference type="EMBL" id="EEC42713.1"/>
    </source>
</evidence>
<dbReference type="InterPro" id="IPR042087">
    <property type="entry name" value="DNA_pol_B_thumb"/>
</dbReference>
<dbReference type="GO" id="GO:0006272">
    <property type="term" value="P:leading strand elongation"/>
    <property type="evidence" value="ECO:0007669"/>
    <property type="project" value="TreeGrafter"/>
</dbReference>
<evidence type="ECO:0000256" key="10">
    <source>
        <dbReference type="ARBA" id="ARBA00023125"/>
    </source>
</evidence>
<dbReference type="SUPFAM" id="SSF53098">
    <property type="entry name" value="Ribonuclease H-like"/>
    <property type="match status" value="1"/>
</dbReference>
<dbReference type="GO" id="GO:0000166">
    <property type="term" value="F:nucleotide binding"/>
    <property type="evidence" value="ECO:0007669"/>
    <property type="project" value="InterPro"/>
</dbReference>
<dbReference type="Pfam" id="PF08996">
    <property type="entry name" value="zf-DNA_Pol"/>
    <property type="match status" value="1"/>
</dbReference>
<evidence type="ECO:0000256" key="8">
    <source>
        <dbReference type="ARBA" id="ARBA00022833"/>
    </source>
</evidence>
<dbReference type="RefSeq" id="XP_002176321.1">
    <property type="nucleotide sequence ID" value="XM_002176285.2"/>
</dbReference>
<dbReference type="InParanoid" id="B7S420"/>
<comment type="subcellular location">
    <subcellularLocation>
        <location evidence="1">Nucleus</location>
    </subcellularLocation>
</comment>
<evidence type="ECO:0000256" key="7">
    <source>
        <dbReference type="ARBA" id="ARBA00022771"/>
    </source>
</evidence>
<dbReference type="Pfam" id="PF00136">
    <property type="entry name" value="DNA_pol_B"/>
    <property type="match status" value="1"/>
</dbReference>
<name>B7S420_PHATC</name>
<dbReference type="GO" id="GO:0008270">
    <property type="term" value="F:zinc ion binding"/>
    <property type="evidence" value="ECO:0007669"/>
    <property type="project" value="UniProtKB-KW"/>
</dbReference>
<dbReference type="InterPro" id="IPR017964">
    <property type="entry name" value="DNA-dir_DNA_pol_B_CS"/>
</dbReference>
<accession>B7S420</accession>
<dbReference type="GO" id="GO:0003697">
    <property type="term" value="F:single-stranded DNA binding"/>
    <property type="evidence" value="ECO:0007669"/>
    <property type="project" value="TreeGrafter"/>
</dbReference>
<evidence type="ECO:0000256" key="2">
    <source>
        <dbReference type="ARBA" id="ARBA00005755"/>
    </source>
</evidence>
<dbReference type="InterPro" id="IPR006172">
    <property type="entry name" value="DNA-dir_DNA_pol_B"/>
</dbReference>
<dbReference type="Pfam" id="PF03104">
    <property type="entry name" value="DNA_pol_B_exo1"/>
    <property type="match status" value="1"/>
</dbReference>
<evidence type="ECO:0000256" key="6">
    <source>
        <dbReference type="ARBA" id="ARBA00022723"/>
    </source>
</evidence>
<reference evidence="17 18" key="1">
    <citation type="journal article" date="2008" name="Nature">
        <title>The Phaeodactylum genome reveals the evolutionary history of diatom genomes.</title>
        <authorList>
            <person name="Bowler C."/>
            <person name="Allen A.E."/>
            <person name="Badger J.H."/>
            <person name="Grimwood J."/>
            <person name="Jabbari K."/>
            <person name="Kuo A."/>
            <person name="Maheswari U."/>
            <person name="Martens C."/>
            <person name="Maumus F."/>
            <person name="Otillar R.P."/>
            <person name="Rayko E."/>
            <person name="Salamov A."/>
            <person name="Vandepoele K."/>
            <person name="Beszteri B."/>
            <person name="Gruber A."/>
            <person name="Heijde M."/>
            <person name="Katinka M."/>
            <person name="Mock T."/>
            <person name="Valentin K."/>
            <person name="Verret F."/>
            <person name="Berges J.A."/>
            <person name="Brownlee C."/>
            <person name="Cadoret J.P."/>
            <person name="Chiovitti A."/>
            <person name="Choi C.J."/>
            <person name="Coesel S."/>
            <person name="De Martino A."/>
            <person name="Detter J.C."/>
            <person name="Durkin C."/>
            <person name="Falciatore A."/>
            <person name="Fournet J."/>
            <person name="Haruta M."/>
            <person name="Huysman M.J."/>
            <person name="Jenkins B.D."/>
            <person name="Jiroutova K."/>
            <person name="Jorgensen R.E."/>
            <person name="Joubert Y."/>
            <person name="Kaplan A."/>
            <person name="Kroger N."/>
            <person name="Kroth P.G."/>
            <person name="La Roche J."/>
            <person name="Lindquist E."/>
            <person name="Lommer M."/>
            <person name="Martin-Jezequel V."/>
            <person name="Lopez P.J."/>
            <person name="Lucas S."/>
            <person name="Mangogna M."/>
            <person name="McGinnis K."/>
            <person name="Medlin L.K."/>
            <person name="Montsant A."/>
            <person name="Oudot-Le Secq M.P."/>
            <person name="Napoli C."/>
            <person name="Obornik M."/>
            <person name="Parker M.S."/>
            <person name="Petit J.L."/>
            <person name="Porcel B.M."/>
            <person name="Poulsen N."/>
            <person name="Robison M."/>
            <person name="Rychlewski L."/>
            <person name="Rynearson T.A."/>
            <person name="Schmutz J."/>
            <person name="Shapiro H."/>
            <person name="Siaut M."/>
            <person name="Stanley M."/>
            <person name="Sussman M.R."/>
            <person name="Taylor A.R."/>
            <person name="Vardi A."/>
            <person name="von Dassow P."/>
            <person name="Vyverman W."/>
            <person name="Willis A."/>
            <person name="Wyrwicz L.S."/>
            <person name="Rokhsar D.S."/>
            <person name="Weissenbach J."/>
            <person name="Armbrust E.V."/>
            <person name="Green B.R."/>
            <person name="Van de Peer Y."/>
            <person name="Grigoriev I.V."/>
        </authorList>
    </citation>
    <scope>NUCLEOTIDE SEQUENCE [LARGE SCALE GENOMIC DNA]</scope>
    <source>
        <strain evidence="17 18">CCAP 1055/1</strain>
    </source>
</reference>
<proteinExistence type="inferred from homology"/>
<dbReference type="FunFam" id="1.10.132.60:FF:000004">
    <property type="entry name" value="DNA polymerase"/>
    <property type="match status" value="1"/>
</dbReference>
<dbReference type="GO" id="GO:0005658">
    <property type="term" value="C:alpha DNA polymerase:primase complex"/>
    <property type="evidence" value="ECO:0007669"/>
    <property type="project" value="UniProtKB-ARBA"/>
</dbReference>
<keyword evidence="4 12" id="KW-0548">Nucleotidyltransferase</keyword>
<evidence type="ECO:0000256" key="1">
    <source>
        <dbReference type="ARBA" id="ARBA00004123"/>
    </source>
</evidence>
<dbReference type="Gene3D" id="1.10.132.60">
    <property type="entry name" value="DNA polymerase family B, C-terminal domain"/>
    <property type="match status" value="1"/>
</dbReference>
<feature type="domain" description="Zinc finger DNA-directed DNA polymerase family B alpha" evidence="16">
    <location>
        <begin position="940"/>
        <end position="1135"/>
    </location>
</feature>
<keyword evidence="9 12" id="KW-0239">DNA-directed DNA polymerase</keyword>
<dbReference type="Gene3D" id="3.30.420.10">
    <property type="entry name" value="Ribonuclease H-like superfamily/Ribonuclease H"/>
    <property type="match status" value="1"/>
</dbReference>
<feature type="non-terminal residue" evidence="17">
    <location>
        <position position="1"/>
    </location>
</feature>
<evidence type="ECO:0000256" key="3">
    <source>
        <dbReference type="ARBA" id="ARBA00022679"/>
    </source>
</evidence>
<dbReference type="InterPro" id="IPR043502">
    <property type="entry name" value="DNA/RNA_pol_sf"/>
</dbReference>
<dbReference type="PANTHER" id="PTHR45861:SF1">
    <property type="entry name" value="DNA POLYMERASE ALPHA CATALYTIC SUBUNIT"/>
    <property type="match status" value="1"/>
</dbReference>
<keyword evidence="18" id="KW-1185">Reference proteome</keyword>
<dbReference type="GO" id="GO:0003887">
    <property type="term" value="F:DNA-directed DNA polymerase activity"/>
    <property type="evidence" value="ECO:0007669"/>
    <property type="project" value="UniProtKB-KW"/>
</dbReference>
<dbReference type="GO" id="GO:0033554">
    <property type="term" value="P:cellular response to stress"/>
    <property type="evidence" value="ECO:0007669"/>
    <property type="project" value="UniProtKB-ARBA"/>
</dbReference>
<keyword evidence="5 12" id="KW-0235">DNA replication</keyword>
<dbReference type="KEGG" id="pti:PHATRDRAFT_bd1073"/>
<dbReference type="PROSITE" id="PS00116">
    <property type="entry name" value="DNA_POLYMERASE_B"/>
    <property type="match status" value="1"/>
</dbReference>
<dbReference type="Gene3D" id="3.30.70.2820">
    <property type="match status" value="1"/>
</dbReference>
<dbReference type="Gene3D" id="2.40.50.730">
    <property type="match status" value="1"/>
</dbReference>
<dbReference type="Gene3D" id="1.10.287.690">
    <property type="entry name" value="Helix hairpin bin"/>
    <property type="match status" value="1"/>
</dbReference>
<dbReference type="eggNOG" id="KOG0970">
    <property type="taxonomic scope" value="Eukaryota"/>
</dbReference>
<evidence type="ECO:0000256" key="5">
    <source>
        <dbReference type="ARBA" id="ARBA00022705"/>
    </source>
</evidence>
<dbReference type="InterPro" id="IPR023211">
    <property type="entry name" value="DNA_pol_palm_dom_sf"/>
</dbReference>